<comment type="similarity">
    <text evidence="1">Belongs to the LovG family.</text>
</comment>
<dbReference type="GO" id="GO:0016787">
    <property type="term" value="F:hydrolase activity"/>
    <property type="evidence" value="ECO:0000318"/>
    <property type="project" value="GO_Central"/>
</dbReference>
<dbReference type="SUPFAM" id="SSF53474">
    <property type="entry name" value="alpha/beta-Hydrolases"/>
    <property type="match status" value="1"/>
</dbReference>
<dbReference type="OMA" id="EEPRGWW"/>
<dbReference type="EMBL" id="KQ971338">
    <property type="protein sequence ID" value="KYB27901.1"/>
    <property type="molecule type" value="Genomic_DNA"/>
</dbReference>
<keyword evidence="2" id="KW-0378">Hydrolase</keyword>
<evidence type="ECO:0000313" key="5">
    <source>
        <dbReference type="Proteomes" id="UP000007266"/>
    </source>
</evidence>
<dbReference type="InterPro" id="IPR005645">
    <property type="entry name" value="FSH-like_dom"/>
</dbReference>
<evidence type="ECO:0000313" key="4">
    <source>
        <dbReference type="EMBL" id="KYB27901.1"/>
    </source>
</evidence>
<dbReference type="FunCoup" id="A0A139WJ81">
    <property type="interactions" value="912"/>
</dbReference>
<proteinExistence type="inferred from homology"/>
<dbReference type="Proteomes" id="UP000007266">
    <property type="component" value="Linkage group 4"/>
</dbReference>
<gene>
    <name evidence="4" type="primary">AUGUSTUS-3.0.2_30670</name>
    <name evidence="4" type="ORF">TcasGA2_TC030670</name>
</gene>
<protein>
    <submittedName>
        <fullName evidence="4">UPF0483 protein CG5412-like Protein</fullName>
    </submittedName>
</protein>
<dbReference type="PANTHER" id="PTHR48070:SF6">
    <property type="entry name" value="ESTERASE OVCA2"/>
    <property type="match status" value="1"/>
</dbReference>
<sequence>MNSLKIIKCLFSTLSPSETNFLMVIDVTSNPGSHLVHFQKSMSDSVENKTCKCSQTNTKPKLKILAIHGYRQNADTFKQKTGSFRKMVHKWAEFTYITAPHKVTLIDDLSQTDDINIGQSQDEEQYGWFFNRDDHTFRGIRKGGPAIGFEDSVRFVEEVFAKEGPFDGILGFSQGACFVGLLCDLQQRHLTKCKFNFAIMSSGFKSGCLPHLKYFNETITLPSLHVFGESDKIIPTEMSEALSEAFLEPKIVKHPGGHYLPATAAQKHAYQSFFKEQYMREDDADDEIIDL</sequence>
<dbReference type="GO" id="GO:0005634">
    <property type="term" value="C:nucleus"/>
    <property type="evidence" value="ECO:0000318"/>
    <property type="project" value="GO_Central"/>
</dbReference>
<dbReference type="InParanoid" id="A0A139WJ81"/>
<keyword evidence="5" id="KW-1185">Reference proteome</keyword>
<accession>A0A139WJ81</accession>
<dbReference type="InterPro" id="IPR029058">
    <property type="entry name" value="AB_hydrolase_fold"/>
</dbReference>
<dbReference type="GO" id="GO:0005737">
    <property type="term" value="C:cytoplasm"/>
    <property type="evidence" value="ECO:0000318"/>
    <property type="project" value="GO_Central"/>
</dbReference>
<dbReference type="STRING" id="7070.A0A139WJ81"/>
<dbReference type="OrthoDB" id="414698at2759"/>
<name>A0A139WJ81_TRICA</name>
<evidence type="ECO:0000256" key="2">
    <source>
        <dbReference type="ARBA" id="ARBA00022801"/>
    </source>
</evidence>
<dbReference type="Pfam" id="PF03959">
    <property type="entry name" value="FSH1"/>
    <property type="match status" value="1"/>
</dbReference>
<evidence type="ECO:0000256" key="1">
    <source>
        <dbReference type="ARBA" id="ARBA00005863"/>
    </source>
</evidence>
<dbReference type="eggNOG" id="KOG2551">
    <property type="taxonomic scope" value="Eukaryota"/>
</dbReference>
<reference evidence="4 5" key="2">
    <citation type="journal article" date="2010" name="Nucleic Acids Res.">
        <title>BeetleBase in 2010: revisions to provide comprehensive genomic information for Tribolium castaneum.</title>
        <authorList>
            <person name="Kim H.S."/>
            <person name="Murphy T."/>
            <person name="Xia J."/>
            <person name="Caragea D."/>
            <person name="Park Y."/>
            <person name="Beeman R.W."/>
            <person name="Lorenzen M.D."/>
            <person name="Butcher S."/>
            <person name="Manak J.R."/>
            <person name="Brown S.J."/>
        </authorList>
    </citation>
    <scope>GENOME REANNOTATION</scope>
    <source>
        <strain evidence="4 5">Georgia GA2</strain>
    </source>
</reference>
<dbReference type="InterPro" id="IPR050593">
    <property type="entry name" value="LovG"/>
</dbReference>
<feature type="domain" description="Serine hydrolase" evidence="3">
    <location>
        <begin position="60"/>
        <end position="269"/>
    </location>
</feature>
<reference evidence="4 5" key="1">
    <citation type="journal article" date="2008" name="Nature">
        <title>The genome of the model beetle and pest Tribolium castaneum.</title>
        <authorList>
            <consortium name="Tribolium Genome Sequencing Consortium"/>
            <person name="Richards S."/>
            <person name="Gibbs R.A."/>
            <person name="Weinstock G.M."/>
            <person name="Brown S.J."/>
            <person name="Denell R."/>
            <person name="Beeman R.W."/>
            <person name="Gibbs R."/>
            <person name="Beeman R.W."/>
            <person name="Brown S.J."/>
            <person name="Bucher G."/>
            <person name="Friedrich M."/>
            <person name="Grimmelikhuijzen C.J."/>
            <person name="Klingler M."/>
            <person name="Lorenzen M."/>
            <person name="Richards S."/>
            <person name="Roth S."/>
            <person name="Schroder R."/>
            <person name="Tautz D."/>
            <person name="Zdobnov E.M."/>
            <person name="Muzny D."/>
            <person name="Gibbs R.A."/>
            <person name="Weinstock G.M."/>
            <person name="Attaway T."/>
            <person name="Bell S."/>
            <person name="Buhay C.J."/>
            <person name="Chandrabose M.N."/>
            <person name="Chavez D."/>
            <person name="Clerk-Blankenburg K.P."/>
            <person name="Cree A."/>
            <person name="Dao M."/>
            <person name="Davis C."/>
            <person name="Chacko J."/>
            <person name="Dinh H."/>
            <person name="Dugan-Rocha S."/>
            <person name="Fowler G."/>
            <person name="Garner T.T."/>
            <person name="Garnes J."/>
            <person name="Gnirke A."/>
            <person name="Hawes A."/>
            <person name="Hernandez J."/>
            <person name="Hines S."/>
            <person name="Holder M."/>
            <person name="Hume J."/>
            <person name="Jhangiani S.N."/>
            <person name="Joshi V."/>
            <person name="Khan Z.M."/>
            <person name="Jackson L."/>
            <person name="Kovar C."/>
            <person name="Kowis A."/>
            <person name="Lee S."/>
            <person name="Lewis L.R."/>
            <person name="Margolis J."/>
            <person name="Morgan M."/>
            <person name="Nazareth L.V."/>
            <person name="Nguyen N."/>
            <person name="Okwuonu G."/>
            <person name="Parker D."/>
            <person name="Richards S."/>
            <person name="Ruiz S.J."/>
            <person name="Santibanez J."/>
            <person name="Savard J."/>
            <person name="Scherer S.E."/>
            <person name="Schneider B."/>
            <person name="Sodergren E."/>
            <person name="Tautz D."/>
            <person name="Vattahil S."/>
            <person name="Villasana D."/>
            <person name="White C.S."/>
            <person name="Wright R."/>
            <person name="Park Y."/>
            <person name="Beeman R.W."/>
            <person name="Lord J."/>
            <person name="Oppert B."/>
            <person name="Lorenzen M."/>
            <person name="Brown S."/>
            <person name="Wang L."/>
            <person name="Savard J."/>
            <person name="Tautz D."/>
            <person name="Richards S."/>
            <person name="Weinstock G."/>
            <person name="Gibbs R.A."/>
            <person name="Liu Y."/>
            <person name="Worley K."/>
            <person name="Weinstock G."/>
            <person name="Elsik C.G."/>
            <person name="Reese J.T."/>
            <person name="Elhaik E."/>
            <person name="Landan G."/>
            <person name="Graur D."/>
            <person name="Arensburger P."/>
            <person name="Atkinson P."/>
            <person name="Beeman R.W."/>
            <person name="Beidler J."/>
            <person name="Brown S.J."/>
            <person name="Demuth J.P."/>
            <person name="Drury D.W."/>
            <person name="Du Y.Z."/>
            <person name="Fujiwara H."/>
            <person name="Lorenzen M."/>
            <person name="Maselli V."/>
            <person name="Osanai M."/>
            <person name="Park Y."/>
            <person name="Robertson H.M."/>
            <person name="Tu Z."/>
            <person name="Wang J.J."/>
            <person name="Wang S."/>
            <person name="Richards S."/>
            <person name="Song H."/>
            <person name="Zhang L."/>
            <person name="Sodergren E."/>
            <person name="Werner D."/>
            <person name="Stanke M."/>
            <person name="Morgenstern B."/>
            <person name="Solovyev V."/>
            <person name="Kosarev P."/>
            <person name="Brown G."/>
            <person name="Chen H.C."/>
            <person name="Ermolaeva O."/>
            <person name="Hlavina W."/>
            <person name="Kapustin Y."/>
            <person name="Kiryutin B."/>
            <person name="Kitts P."/>
            <person name="Maglott D."/>
            <person name="Pruitt K."/>
            <person name="Sapojnikov V."/>
            <person name="Souvorov A."/>
            <person name="Mackey A.J."/>
            <person name="Waterhouse R.M."/>
            <person name="Wyder S."/>
            <person name="Zdobnov E.M."/>
            <person name="Zdobnov E.M."/>
            <person name="Wyder S."/>
            <person name="Kriventseva E.V."/>
            <person name="Kadowaki T."/>
            <person name="Bork P."/>
            <person name="Aranda M."/>
            <person name="Bao R."/>
            <person name="Beermann A."/>
            <person name="Berns N."/>
            <person name="Bolognesi R."/>
            <person name="Bonneton F."/>
            <person name="Bopp D."/>
            <person name="Brown S.J."/>
            <person name="Bucher G."/>
            <person name="Butts T."/>
            <person name="Chaumot A."/>
            <person name="Denell R.E."/>
            <person name="Ferrier D.E."/>
            <person name="Friedrich M."/>
            <person name="Gordon C.M."/>
            <person name="Jindra M."/>
            <person name="Klingler M."/>
            <person name="Lan Q."/>
            <person name="Lattorff H.M."/>
            <person name="Laudet V."/>
            <person name="von Levetsow C."/>
            <person name="Liu Z."/>
            <person name="Lutz R."/>
            <person name="Lynch J.A."/>
            <person name="da Fonseca R.N."/>
            <person name="Posnien N."/>
            <person name="Reuter R."/>
            <person name="Roth S."/>
            <person name="Savard J."/>
            <person name="Schinko J.B."/>
            <person name="Schmitt C."/>
            <person name="Schoppmeier M."/>
            <person name="Schroder R."/>
            <person name="Shippy T.D."/>
            <person name="Simonnet F."/>
            <person name="Marques-Souza H."/>
            <person name="Tautz D."/>
            <person name="Tomoyasu Y."/>
            <person name="Trauner J."/>
            <person name="Van der Zee M."/>
            <person name="Vervoort M."/>
            <person name="Wittkopp N."/>
            <person name="Wimmer E.A."/>
            <person name="Yang X."/>
            <person name="Jones A.K."/>
            <person name="Sattelle D.B."/>
            <person name="Ebert P.R."/>
            <person name="Nelson D."/>
            <person name="Scott J.G."/>
            <person name="Beeman R.W."/>
            <person name="Muthukrishnan S."/>
            <person name="Kramer K.J."/>
            <person name="Arakane Y."/>
            <person name="Beeman R.W."/>
            <person name="Zhu Q."/>
            <person name="Hogenkamp D."/>
            <person name="Dixit R."/>
            <person name="Oppert B."/>
            <person name="Jiang H."/>
            <person name="Zou Z."/>
            <person name="Marshall J."/>
            <person name="Elpidina E."/>
            <person name="Vinokurov K."/>
            <person name="Oppert C."/>
            <person name="Zou Z."/>
            <person name="Evans J."/>
            <person name="Lu Z."/>
            <person name="Zhao P."/>
            <person name="Sumathipala N."/>
            <person name="Altincicek B."/>
            <person name="Vilcinskas A."/>
            <person name="Williams M."/>
            <person name="Hultmark D."/>
            <person name="Hetru C."/>
            <person name="Jiang H."/>
            <person name="Grimmelikhuijzen C.J."/>
            <person name="Hauser F."/>
            <person name="Cazzamali G."/>
            <person name="Williamson M."/>
            <person name="Park Y."/>
            <person name="Li B."/>
            <person name="Tanaka Y."/>
            <person name="Predel R."/>
            <person name="Neupert S."/>
            <person name="Schachtner J."/>
            <person name="Verleyen P."/>
            <person name="Raible F."/>
            <person name="Bork P."/>
            <person name="Friedrich M."/>
            <person name="Walden K.K."/>
            <person name="Robertson H.M."/>
            <person name="Angeli S."/>
            <person name="Foret S."/>
            <person name="Bucher G."/>
            <person name="Schuetz S."/>
            <person name="Maleszka R."/>
            <person name="Wimmer E.A."/>
            <person name="Beeman R.W."/>
            <person name="Lorenzen M."/>
            <person name="Tomoyasu Y."/>
            <person name="Miller S.C."/>
            <person name="Grossmann D."/>
            <person name="Bucher G."/>
        </authorList>
    </citation>
    <scope>NUCLEOTIDE SEQUENCE [LARGE SCALE GENOMIC DNA]</scope>
    <source>
        <strain evidence="4 5">Georgia GA2</strain>
    </source>
</reference>
<evidence type="ECO:0000259" key="3">
    <source>
        <dbReference type="Pfam" id="PF03959"/>
    </source>
</evidence>
<dbReference type="FunFam" id="3.40.50.1820:FF:000073">
    <property type="entry name" value="esterase OVCA2 isoform X6"/>
    <property type="match status" value="1"/>
</dbReference>
<dbReference type="PANTHER" id="PTHR48070">
    <property type="entry name" value="ESTERASE OVCA2"/>
    <property type="match status" value="1"/>
</dbReference>
<dbReference type="KEGG" id="tca:664083"/>
<dbReference type="AlphaFoldDB" id="A0A139WJ81"/>
<dbReference type="Gene3D" id="3.40.50.1820">
    <property type="entry name" value="alpha/beta hydrolase"/>
    <property type="match status" value="1"/>
</dbReference>
<organism evidence="4 5">
    <name type="scientific">Tribolium castaneum</name>
    <name type="common">Red flour beetle</name>
    <dbReference type="NCBI Taxonomy" id="7070"/>
    <lineage>
        <taxon>Eukaryota</taxon>
        <taxon>Metazoa</taxon>
        <taxon>Ecdysozoa</taxon>
        <taxon>Arthropoda</taxon>
        <taxon>Hexapoda</taxon>
        <taxon>Insecta</taxon>
        <taxon>Pterygota</taxon>
        <taxon>Neoptera</taxon>
        <taxon>Endopterygota</taxon>
        <taxon>Coleoptera</taxon>
        <taxon>Polyphaga</taxon>
        <taxon>Cucujiformia</taxon>
        <taxon>Tenebrionidae</taxon>
        <taxon>Tenebrionidae incertae sedis</taxon>
        <taxon>Tribolium</taxon>
    </lineage>
</organism>